<accession>A0ABV0QYB2</accession>
<sequence>MTRRPSTLKDMKLISTTINCQNTNGSMQNQVNNYKKGFIAVIPTDVSTYYYFFFKTGTPFTLFWYVLRDVCLLTYHKQASWFNDWFKPKSARGMNDFGLKYMIPHNQVLTGLSKLIYYV</sequence>
<evidence type="ECO:0000313" key="1">
    <source>
        <dbReference type="EMBL" id="MEQ2200845.1"/>
    </source>
</evidence>
<comment type="caution">
    <text evidence="1">The sequence shown here is derived from an EMBL/GenBank/DDBJ whole genome shotgun (WGS) entry which is preliminary data.</text>
</comment>
<reference evidence="1 2" key="1">
    <citation type="submission" date="2021-06" db="EMBL/GenBank/DDBJ databases">
        <authorList>
            <person name="Palmer J.M."/>
        </authorList>
    </citation>
    <scope>NUCLEOTIDE SEQUENCE [LARGE SCALE GENOMIC DNA]</scope>
    <source>
        <strain evidence="1 2">XC_2019</strain>
        <tissue evidence="1">Muscle</tissue>
    </source>
</reference>
<dbReference type="Proteomes" id="UP001434883">
    <property type="component" value="Unassembled WGS sequence"/>
</dbReference>
<proteinExistence type="predicted"/>
<protein>
    <submittedName>
        <fullName evidence="1">Uncharacterized protein</fullName>
    </submittedName>
</protein>
<gene>
    <name evidence="1" type="ORF">XENOCAPTIV_003938</name>
</gene>
<dbReference type="EMBL" id="JAHRIN010026616">
    <property type="protein sequence ID" value="MEQ2200845.1"/>
    <property type="molecule type" value="Genomic_DNA"/>
</dbReference>
<keyword evidence="2" id="KW-1185">Reference proteome</keyword>
<evidence type="ECO:0000313" key="2">
    <source>
        <dbReference type="Proteomes" id="UP001434883"/>
    </source>
</evidence>
<organism evidence="1 2">
    <name type="scientific">Xenoophorus captivus</name>
    <dbReference type="NCBI Taxonomy" id="1517983"/>
    <lineage>
        <taxon>Eukaryota</taxon>
        <taxon>Metazoa</taxon>
        <taxon>Chordata</taxon>
        <taxon>Craniata</taxon>
        <taxon>Vertebrata</taxon>
        <taxon>Euteleostomi</taxon>
        <taxon>Actinopterygii</taxon>
        <taxon>Neopterygii</taxon>
        <taxon>Teleostei</taxon>
        <taxon>Neoteleostei</taxon>
        <taxon>Acanthomorphata</taxon>
        <taxon>Ovalentaria</taxon>
        <taxon>Atherinomorphae</taxon>
        <taxon>Cyprinodontiformes</taxon>
        <taxon>Goodeidae</taxon>
        <taxon>Xenoophorus</taxon>
    </lineage>
</organism>
<name>A0ABV0QYB2_9TELE</name>